<dbReference type="PANTHER" id="PTHR43566">
    <property type="entry name" value="CONSERVED PROTEIN"/>
    <property type="match status" value="1"/>
</dbReference>
<dbReference type="EMBL" id="VGJX01000605">
    <property type="protein sequence ID" value="MBM3275512.1"/>
    <property type="molecule type" value="Genomic_DNA"/>
</dbReference>
<dbReference type="Proteomes" id="UP000703893">
    <property type="component" value="Unassembled WGS sequence"/>
</dbReference>
<organism evidence="3 4">
    <name type="scientific">Candidatus Tanganyikabacteria bacterium</name>
    <dbReference type="NCBI Taxonomy" id="2961651"/>
    <lineage>
        <taxon>Bacteria</taxon>
        <taxon>Bacillati</taxon>
        <taxon>Candidatus Sericytochromatia</taxon>
        <taxon>Candidatus Tanganyikabacteria</taxon>
    </lineage>
</organism>
<dbReference type="GO" id="GO:0005524">
    <property type="term" value="F:ATP binding"/>
    <property type="evidence" value="ECO:0007669"/>
    <property type="project" value="UniProtKB-KW"/>
</dbReference>
<protein>
    <submittedName>
        <fullName evidence="3">ATP-binding protein</fullName>
    </submittedName>
</protein>
<dbReference type="InterPro" id="IPR025420">
    <property type="entry name" value="DUF4143"/>
</dbReference>
<accession>A0A937X674</accession>
<dbReference type="SUPFAM" id="SSF52540">
    <property type="entry name" value="P-loop containing nucleoside triphosphate hydrolases"/>
    <property type="match status" value="1"/>
</dbReference>
<feature type="domain" description="AAA" evidence="1">
    <location>
        <begin position="6"/>
        <end position="122"/>
    </location>
</feature>
<sequence length="410" mass="44944">MAEHFPVLLLLGARQTGKSTLVGHLFGAEARSFVFDPVLDLHGARSDPEFFLDQHHPPLILDEIQFAPELLSGIKRRVDQNRAPGQYILTGSQTLAMLKHMSESLAGRVGVALLEPMTAQELAGRGGERPWLASWLDAPEALSKAELAGPRVVPVFRALWRGGYPGLIGMPDDLVPDFFSSYVRTYVERDVSLLGDVRDQHQFGRFLGLCAALSGQEINHSELGRELSLSPQSAGRWLSLLTATYLWSETSPYSGNAIKRISKRPKGYLVDSGLASQLQRIGSPAGLETSPHLGAMFETMVVAEIRRMLAACAPSAGLFHWRTHAGAEVDVVIELDGELWPIEIKCTAQVTRRHEGGFKALRATYPRVRIRPNLIVAATSRITRVSEDTFSIPWHLQGDAAAPGPVNHDS</sequence>
<dbReference type="Pfam" id="PF13635">
    <property type="entry name" value="DUF4143"/>
    <property type="match status" value="1"/>
</dbReference>
<keyword evidence="3" id="KW-0067">ATP-binding</keyword>
<gene>
    <name evidence="3" type="ORF">FJZ00_10180</name>
</gene>
<evidence type="ECO:0000259" key="1">
    <source>
        <dbReference type="Pfam" id="PF13173"/>
    </source>
</evidence>
<feature type="domain" description="DUF4143" evidence="2">
    <location>
        <begin position="188"/>
        <end position="346"/>
    </location>
</feature>
<dbReference type="InterPro" id="IPR041682">
    <property type="entry name" value="AAA_14"/>
</dbReference>
<dbReference type="Pfam" id="PF13173">
    <property type="entry name" value="AAA_14"/>
    <property type="match status" value="1"/>
</dbReference>
<evidence type="ECO:0000313" key="4">
    <source>
        <dbReference type="Proteomes" id="UP000703893"/>
    </source>
</evidence>
<reference evidence="3 4" key="1">
    <citation type="submission" date="2019-03" db="EMBL/GenBank/DDBJ databases">
        <title>Lake Tanganyika Metagenome-Assembled Genomes (MAGs).</title>
        <authorList>
            <person name="Tran P."/>
        </authorList>
    </citation>
    <scope>NUCLEOTIDE SEQUENCE [LARGE SCALE GENOMIC DNA]</scope>
    <source>
        <strain evidence="3">K_DeepCast_65m_m2_236</strain>
    </source>
</reference>
<dbReference type="AlphaFoldDB" id="A0A937X674"/>
<dbReference type="PANTHER" id="PTHR43566:SF2">
    <property type="entry name" value="DUF4143 DOMAIN-CONTAINING PROTEIN"/>
    <property type="match status" value="1"/>
</dbReference>
<evidence type="ECO:0000259" key="2">
    <source>
        <dbReference type="Pfam" id="PF13635"/>
    </source>
</evidence>
<name>A0A937X674_9BACT</name>
<evidence type="ECO:0000313" key="3">
    <source>
        <dbReference type="EMBL" id="MBM3275512.1"/>
    </source>
</evidence>
<dbReference type="InterPro" id="IPR027417">
    <property type="entry name" value="P-loop_NTPase"/>
</dbReference>
<comment type="caution">
    <text evidence="3">The sequence shown here is derived from an EMBL/GenBank/DDBJ whole genome shotgun (WGS) entry which is preliminary data.</text>
</comment>
<proteinExistence type="predicted"/>
<keyword evidence="3" id="KW-0547">Nucleotide-binding</keyword>